<evidence type="ECO:0000313" key="4">
    <source>
        <dbReference type="Proteomes" id="UP000633814"/>
    </source>
</evidence>
<keyword evidence="1" id="KW-0472">Membrane</keyword>
<keyword evidence="4" id="KW-1185">Reference proteome</keyword>
<proteinExistence type="predicted"/>
<evidence type="ECO:0000259" key="2">
    <source>
        <dbReference type="Pfam" id="PF03703"/>
    </source>
</evidence>
<protein>
    <submittedName>
        <fullName evidence="3">PH domain-containing protein</fullName>
    </submittedName>
</protein>
<reference evidence="3 4" key="1">
    <citation type="submission" date="2021-10" db="EMBL/GenBank/DDBJ databases">
        <title>Alishewanella koreense sp. nov. isolated from seawater of southwestern coast in South Korea and the proposal for the reclassification of Rheinheimera perlucida and Rheinheimera tuosuensis as Arsukibacterium perlucida and Arsukibacterium tuosuensis.</title>
        <authorList>
            <person name="Kim K.H."/>
            <person name="Ruan W."/>
            <person name="Kim K.R."/>
            <person name="Baek J.H."/>
            <person name="Jeon C.O."/>
        </authorList>
    </citation>
    <scope>NUCLEOTIDE SEQUENCE [LARGE SCALE GENOMIC DNA]</scope>
    <source>
        <strain evidence="3 4">16-MA</strain>
    </source>
</reference>
<gene>
    <name evidence="3" type="ORF">JAO78_016300</name>
</gene>
<sequence length="180" mass="20527">MDQQPFYNLALSDTDLPALAQLNWQPLSPKYKPLIVALDLGWTALLTLLWLVLLYQPFWPVDEVHQPLLLFIGLLISGLGLLLATWDHFALPTYAYALRQHDLSFQRGLFFRKSTTQPLLRIQHIELKQGPLDRWANLATLQVFSAGGAMHTFQIPGLPADTAQQIRQLILQHKDMQQHG</sequence>
<evidence type="ECO:0000256" key="1">
    <source>
        <dbReference type="SAM" id="Phobius"/>
    </source>
</evidence>
<dbReference type="PANTHER" id="PTHR34473:SF2">
    <property type="entry name" value="UPF0699 TRANSMEMBRANE PROTEIN YDBT"/>
    <property type="match status" value="1"/>
</dbReference>
<name>A0ABS8C7P0_9ALTE</name>
<feature type="transmembrane region" description="Helical" evidence="1">
    <location>
        <begin position="67"/>
        <end position="86"/>
    </location>
</feature>
<dbReference type="EMBL" id="JAEINI020000022">
    <property type="protein sequence ID" value="MCB5228368.1"/>
    <property type="molecule type" value="Genomic_DNA"/>
</dbReference>
<feature type="domain" description="YdbS-like PH" evidence="2">
    <location>
        <begin position="94"/>
        <end position="170"/>
    </location>
</feature>
<feature type="transmembrane region" description="Helical" evidence="1">
    <location>
        <begin position="34"/>
        <end position="55"/>
    </location>
</feature>
<organism evidence="3 4">
    <name type="scientific">Alishewanella maricola</name>
    <dbReference type="NCBI Taxonomy" id="2795740"/>
    <lineage>
        <taxon>Bacteria</taxon>
        <taxon>Pseudomonadati</taxon>
        <taxon>Pseudomonadota</taxon>
        <taxon>Gammaproteobacteria</taxon>
        <taxon>Alteromonadales</taxon>
        <taxon>Alteromonadaceae</taxon>
        <taxon>Alishewanella</taxon>
    </lineage>
</organism>
<dbReference type="RefSeq" id="WP_226752424.1">
    <property type="nucleotide sequence ID" value="NZ_JAEINI020000022.1"/>
</dbReference>
<dbReference type="Pfam" id="PF03703">
    <property type="entry name" value="bPH_2"/>
    <property type="match status" value="1"/>
</dbReference>
<evidence type="ECO:0000313" key="3">
    <source>
        <dbReference type="EMBL" id="MCB5228368.1"/>
    </source>
</evidence>
<accession>A0ABS8C7P0</accession>
<dbReference type="InterPro" id="IPR005182">
    <property type="entry name" value="YdbS-like_PH"/>
</dbReference>
<dbReference type="Proteomes" id="UP000633814">
    <property type="component" value="Unassembled WGS sequence"/>
</dbReference>
<comment type="caution">
    <text evidence="3">The sequence shown here is derived from an EMBL/GenBank/DDBJ whole genome shotgun (WGS) entry which is preliminary data.</text>
</comment>
<dbReference type="PANTHER" id="PTHR34473">
    <property type="entry name" value="UPF0699 TRANSMEMBRANE PROTEIN YDBS"/>
    <property type="match status" value="1"/>
</dbReference>
<keyword evidence="1" id="KW-0812">Transmembrane</keyword>
<keyword evidence="1" id="KW-1133">Transmembrane helix</keyword>